<gene>
    <name evidence="1" type="ORF">E6W99_20540</name>
</gene>
<keyword evidence="2" id="KW-1185">Reference proteome</keyword>
<organism evidence="1 2">
    <name type="scientific">Metabacillus sediminilitoris</name>
    <dbReference type="NCBI Taxonomy" id="2567941"/>
    <lineage>
        <taxon>Bacteria</taxon>
        <taxon>Bacillati</taxon>
        <taxon>Bacillota</taxon>
        <taxon>Bacilli</taxon>
        <taxon>Bacillales</taxon>
        <taxon>Bacillaceae</taxon>
        <taxon>Metabacillus</taxon>
    </lineage>
</organism>
<accession>A0A4S4BV02</accession>
<dbReference type="Proteomes" id="UP000310334">
    <property type="component" value="Unassembled WGS sequence"/>
</dbReference>
<dbReference type="EMBL" id="SSNT01000018">
    <property type="protein sequence ID" value="THF76786.1"/>
    <property type="molecule type" value="Genomic_DNA"/>
</dbReference>
<sequence>MNTIQLSIEELIFSFYSEGLYEQGISIKETYFPTLQDSELKLMLEFASRSLLAKEMIMEIDHQYKIKQEFSSFIHTLHYADRTVKASKFNPNLDGEESISFHLKNGEVFLHKLLHDHQVHYISKIQEEEILLNITKFFTINHLDKSSELLFKLKNEELEDLLEDVSQSGSLPESVVQKWVSKTKNSTSLVQFLEDISIRNGKMDSLLSLKYDSENNPELIDLYFFIPGKTECWLVTRDQNLDLNVQKANESSIKNLLLNDKVHSV</sequence>
<dbReference type="AlphaFoldDB" id="A0A4S4BV02"/>
<evidence type="ECO:0000313" key="1">
    <source>
        <dbReference type="EMBL" id="THF76786.1"/>
    </source>
</evidence>
<dbReference type="OrthoDB" id="2912591at2"/>
<evidence type="ECO:0000313" key="2">
    <source>
        <dbReference type="Proteomes" id="UP000310334"/>
    </source>
</evidence>
<protein>
    <submittedName>
        <fullName evidence="1">Uncharacterized protein</fullName>
    </submittedName>
</protein>
<dbReference type="RefSeq" id="WP_136357321.1">
    <property type="nucleotide sequence ID" value="NZ_CP046266.1"/>
</dbReference>
<name>A0A4S4BV02_9BACI</name>
<reference evidence="1 2" key="1">
    <citation type="submission" date="2019-04" db="EMBL/GenBank/DDBJ databases">
        <title>Bacillus sediminilitoris sp. nov., isolated from a tidal flat sediment on the East China Sea.</title>
        <authorList>
            <person name="Wei Y."/>
            <person name="Mao H."/>
            <person name="Fang J."/>
        </authorList>
    </citation>
    <scope>NUCLEOTIDE SEQUENCE [LARGE SCALE GENOMIC DNA]</scope>
    <source>
        <strain evidence="1 2">DSL-17</strain>
    </source>
</reference>
<proteinExistence type="predicted"/>
<comment type="caution">
    <text evidence="1">The sequence shown here is derived from an EMBL/GenBank/DDBJ whole genome shotgun (WGS) entry which is preliminary data.</text>
</comment>